<dbReference type="AlphaFoldDB" id="A0AAV2GV29"/>
<feature type="region of interest" description="Disordered" evidence="1">
    <location>
        <begin position="112"/>
        <end position="135"/>
    </location>
</feature>
<evidence type="ECO:0000256" key="1">
    <source>
        <dbReference type="SAM" id="MobiDB-lite"/>
    </source>
</evidence>
<proteinExistence type="predicted"/>
<organism evidence="2 3">
    <name type="scientific">Linum trigynum</name>
    <dbReference type="NCBI Taxonomy" id="586398"/>
    <lineage>
        <taxon>Eukaryota</taxon>
        <taxon>Viridiplantae</taxon>
        <taxon>Streptophyta</taxon>
        <taxon>Embryophyta</taxon>
        <taxon>Tracheophyta</taxon>
        <taxon>Spermatophyta</taxon>
        <taxon>Magnoliopsida</taxon>
        <taxon>eudicotyledons</taxon>
        <taxon>Gunneridae</taxon>
        <taxon>Pentapetalae</taxon>
        <taxon>rosids</taxon>
        <taxon>fabids</taxon>
        <taxon>Malpighiales</taxon>
        <taxon>Linaceae</taxon>
        <taxon>Linum</taxon>
    </lineage>
</organism>
<evidence type="ECO:0000313" key="2">
    <source>
        <dbReference type="EMBL" id="CAL1413683.1"/>
    </source>
</evidence>
<feature type="compositionally biased region" description="Basic and acidic residues" evidence="1">
    <location>
        <begin position="54"/>
        <end position="63"/>
    </location>
</feature>
<evidence type="ECO:0000313" key="3">
    <source>
        <dbReference type="Proteomes" id="UP001497516"/>
    </source>
</evidence>
<accession>A0AAV2GV29</accession>
<gene>
    <name evidence="2" type="ORF">LTRI10_LOCUS52896</name>
</gene>
<dbReference type="Proteomes" id="UP001497516">
    <property type="component" value="Chromosome 9"/>
</dbReference>
<dbReference type="EMBL" id="OZ034822">
    <property type="protein sequence ID" value="CAL1413683.1"/>
    <property type="molecule type" value="Genomic_DNA"/>
</dbReference>
<feature type="region of interest" description="Disordered" evidence="1">
    <location>
        <begin position="26"/>
        <end position="80"/>
    </location>
</feature>
<protein>
    <submittedName>
        <fullName evidence="2">Uncharacterized protein</fullName>
    </submittedName>
</protein>
<name>A0AAV2GV29_9ROSI</name>
<feature type="compositionally biased region" description="Polar residues" evidence="1">
    <location>
        <begin position="26"/>
        <end position="35"/>
    </location>
</feature>
<keyword evidence="3" id="KW-1185">Reference proteome</keyword>
<reference evidence="2 3" key="1">
    <citation type="submission" date="2024-04" db="EMBL/GenBank/DDBJ databases">
        <authorList>
            <person name="Fracassetti M."/>
        </authorList>
    </citation>
    <scope>NUCLEOTIDE SEQUENCE [LARGE SCALE GENOMIC DNA]</scope>
</reference>
<sequence>MASLIALRKTTAAPAGFFRRLTAGRSSACSRSFDTGTPGYAGDENDTGQVDNAPSRRNDDDSNRQGLSSSSDRGLAPRRDSAPAGFFLRDMVDACFFLCMQFLSGLVRRNEGCPSGSHPSGAERQQKELIQHHHC</sequence>
<feature type="compositionally biased region" description="Basic and acidic residues" evidence="1">
    <location>
        <begin position="124"/>
        <end position="135"/>
    </location>
</feature>